<dbReference type="PANTHER" id="PTHR42928">
    <property type="entry name" value="TRICARBOXYLATE-BINDING PROTEIN"/>
    <property type="match status" value="1"/>
</dbReference>
<dbReference type="InterPro" id="IPR042100">
    <property type="entry name" value="Bug_dom1"/>
</dbReference>
<dbReference type="CDD" id="cd07012">
    <property type="entry name" value="PBP2_Bug_TTT"/>
    <property type="match status" value="1"/>
</dbReference>
<dbReference type="Pfam" id="PF03401">
    <property type="entry name" value="TctC"/>
    <property type="match status" value="1"/>
</dbReference>
<proteinExistence type="inferred from homology"/>
<dbReference type="InterPro" id="IPR005064">
    <property type="entry name" value="BUG"/>
</dbReference>
<organism evidence="2 3">
    <name type="scientific">Pigmentiphaga soli</name>
    <dbReference type="NCBI Taxonomy" id="1007095"/>
    <lineage>
        <taxon>Bacteria</taxon>
        <taxon>Pseudomonadati</taxon>
        <taxon>Pseudomonadota</taxon>
        <taxon>Betaproteobacteria</taxon>
        <taxon>Burkholderiales</taxon>
        <taxon>Alcaligenaceae</taxon>
        <taxon>Pigmentiphaga</taxon>
    </lineage>
</organism>
<dbReference type="Gene3D" id="3.40.190.150">
    <property type="entry name" value="Bordetella uptake gene, domain 1"/>
    <property type="match status" value="1"/>
</dbReference>
<comment type="caution">
    <text evidence="2">The sequence shown here is derived from an EMBL/GenBank/DDBJ whole genome shotgun (WGS) entry which is preliminary data.</text>
</comment>
<dbReference type="PIRSF" id="PIRSF017082">
    <property type="entry name" value="YflP"/>
    <property type="match status" value="1"/>
</dbReference>
<sequence length="305" mass="31797">MSSASYAQAYPHAPITIIVPYPAGGGVDTMARLFGAALQAKWGHPVVVENRAGGNGAVGAQLVAKASPDGYTLLASAEGPLVMNQHLYTKLNYDPTAFTPVTIISSSPMFLSVTPSVPVGNLAELLAYAKAHPGALRYGTSGVGAPSHLSGVMLEMKTGIELTQVPYKGSAQSLSDFLGDHINMLFAFQTSAGPYFNTDKMKVLAVTSPQRHPAFPAIPAIAETLPGFAALSWVAMVAPPGTPPEIASKLSSAIAEAMKSPEIKKKIEELGSTPIANTPAEAGAFLKEESGRWGEVIRAAKLKVD</sequence>
<evidence type="ECO:0000313" key="2">
    <source>
        <dbReference type="EMBL" id="GAA4325854.1"/>
    </source>
</evidence>
<keyword evidence="3" id="KW-1185">Reference proteome</keyword>
<evidence type="ECO:0000313" key="3">
    <source>
        <dbReference type="Proteomes" id="UP001501671"/>
    </source>
</evidence>
<name>A0ABP8GK32_9BURK</name>
<accession>A0ABP8GK32</accession>
<dbReference type="Gene3D" id="3.40.190.10">
    <property type="entry name" value="Periplasmic binding protein-like II"/>
    <property type="match status" value="1"/>
</dbReference>
<dbReference type="PANTHER" id="PTHR42928:SF5">
    <property type="entry name" value="BLR1237 PROTEIN"/>
    <property type="match status" value="1"/>
</dbReference>
<gene>
    <name evidence="2" type="ORF">GCM10023144_08600</name>
</gene>
<reference evidence="3" key="1">
    <citation type="journal article" date="2019" name="Int. J. Syst. Evol. Microbiol.">
        <title>The Global Catalogue of Microorganisms (GCM) 10K type strain sequencing project: providing services to taxonomists for standard genome sequencing and annotation.</title>
        <authorList>
            <consortium name="The Broad Institute Genomics Platform"/>
            <consortium name="The Broad Institute Genome Sequencing Center for Infectious Disease"/>
            <person name="Wu L."/>
            <person name="Ma J."/>
        </authorList>
    </citation>
    <scope>NUCLEOTIDE SEQUENCE [LARGE SCALE GENOMIC DNA]</scope>
    <source>
        <strain evidence="3">JCM 17666</strain>
    </source>
</reference>
<dbReference type="SUPFAM" id="SSF53850">
    <property type="entry name" value="Periplasmic binding protein-like II"/>
    <property type="match status" value="1"/>
</dbReference>
<dbReference type="EMBL" id="BAABFO010000003">
    <property type="protein sequence ID" value="GAA4325854.1"/>
    <property type="molecule type" value="Genomic_DNA"/>
</dbReference>
<evidence type="ECO:0000256" key="1">
    <source>
        <dbReference type="ARBA" id="ARBA00006987"/>
    </source>
</evidence>
<comment type="similarity">
    <text evidence="1">Belongs to the UPF0065 (bug) family.</text>
</comment>
<dbReference type="Proteomes" id="UP001501671">
    <property type="component" value="Unassembled WGS sequence"/>
</dbReference>
<protein>
    <submittedName>
        <fullName evidence="2">Tripartite tricarboxylate transporter substrate binding protein</fullName>
    </submittedName>
</protein>